<keyword evidence="1" id="KW-0235">DNA replication</keyword>
<reference evidence="2" key="2">
    <citation type="submission" date="2015-07" db="EMBL/GenBank/DDBJ databases">
        <title>Plasmids, circular viruses and viroids from rat gut.</title>
        <authorList>
            <person name="Jorgensen T.J."/>
            <person name="Hansen M.A."/>
            <person name="Xu Z."/>
            <person name="Tabak M.A."/>
            <person name="Sorensen S.J."/>
            <person name="Hansen L.H."/>
        </authorList>
    </citation>
    <scope>NUCLEOTIDE SEQUENCE</scope>
    <source>
        <plasmid evidence="2">pRGRH0208</plasmid>
    </source>
</reference>
<reference evidence="2" key="1">
    <citation type="submission" date="2015-06" db="EMBL/GenBank/DDBJ databases">
        <authorList>
            <person name="Joergensen T."/>
        </authorList>
    </citation>
    <scope>NUCLEOTIDE SEQUENCE</scope>
    <source>
        <plasmid evidence="2">pRGRH0208</plasmid>
    </source>
</reference>
<sequence length="355" mass="41275">MCKDTTNKTISKENPIKKGEESLKKKAKTKIIAHNFSRKLAEKNPESKLIKAYEESYFCSNTYTVGGGKAHSHYCHRPFCPICQRIQTAQNIEKFLPIMKFLHSEGRDFYFVTLTCRNCVTDNVDELRAFIKKNNKLWSEGIRTRHAFRSLKCSGVMKKECTYHVKDKKKGVYSFHYHFHVIVDSLEAARYIVAQWKKLQGTESDSRFQKYVKVQDLEGSALELFKYSSKASVSVTKSKKQKGKKTKIEKVEINYQALDMIYTAMHSMQRMSSFGKFREMIGDEALNEFRDEDLELNVEGLNVEDGVYTWYMSVKDGVADWFNMETGEALCRYEVTSKDELLQEIYLEEIKKPPC</sequence>
<protein>
    <recommendedName>
        <fullName evidence="3">Replication protein</fullName>
    </recommendedName>
</protein>
<dbReference type="InterPro" id="IPR000989">
    <property type="entry name" value="Rep"/>
</dbReference>
<dbReference type="AlphaFoldDB" id="A0A0H5PYH7"/>
<dbReference type="GO" id="GO:0006260">
    <property type="term" value="P:DNA replication"/>
    <property type="evidence" value="ECO:0007669"/>
    <property type="project" value="UniProtKB-KW"/>
</dbReference>
<dbReference type="EMBL" id="LN852888">
    <property type="protein sequence ID" value="CRY94194.1"/>
    <property type="molecule type" value="Genomic_DNA"/>
</dbReference>
<evidence type="ECO:0008006" key="3">
    <source>
        <dbReference type="Google" id="ProtNLM"/>
    </source>
</evidence>
<evidence type="ECO:0000256" key="1">
    <source>
        <dbReference type="ARBA" id="ARBA00022705"/>
    </source>
</evidence>
<evidence type="ECO:0000313" key="2">
    <source>
        <dbReference type="EMBL" id="CRY94194.1"/>
    </source>
</evidence>
<organism evidence="2">
    <name type="scientific">uncultured prokaryote</name>
    <dbReference type="NCBI Taxonomy" id="198431"/>
    <lineage>
        <taxon>unclassified sequences</taxon>
        <taxon>environmental samples</taxon>
    </lineage>
</organism>
<name>A0A0H5PYH7_9ZZZZ</name>
<dbReference type="GO" id="GO:0003677">
    <property type="term" value="F:DNA binding"/>
    <property type="evidence" value="ECO:0007669"/>
    <property type="project" value="InterPro"/>
</dbReference>
<geneLocation type="plasmid" evidence="2">
    <name>pRGRH0208</name>
</geneLocation>
<proteinExistence type="predicted"/>
<keyword evidence="2" id="KW-0614">Plasmid</keyword>
<accession>A0A0H5PYH7</accession>
<dbReference type="Pfam" id="PF01446">
    <property type="entry name" value="Rep_1"/>
    <property type="match status" value="1"/>
</dbReference>